<keyword evidence="3" id="KW-1185">Reference proteome</keyword>
<dbReference type="CDD" id="cd04301">
    <property type="entry name" value="NAT_SF"/>
    <property type="match status" value="1"/>
</dbReference>
<dbReference type="InterPro" id="IPR016181">
    <property type="entry name" value="Acyl_CoA_acyltransferase"/>
</dbReference>
<gene>
    <name evidence="2" type="ORF">STSU_009235</name>
</gene>
<dbReference type="AlphaFoldDB" id="A0A7G3UR53"/>
<dbReference type="InterPro" id="IPR000182">
    <property type="entry name" value="GNAT_dom"/>
</dbReference>
<sequence length="263" mass="28278">MLDLFDRRLRRDAVDDTPGCRIERVGEVVRRTGPDWNGVLWSALDENTADAAIADAAAHFDALGVEAEWKLYSHDRPADLADRLLAAGFVPEEEETLMVAAVAGQPREAVLPDGVRLVDVTDPGGVELMDRVHRAAFGGSWDGMREQLLGQLGRDTTVMTLVLAGDVPVCAARMDLHPGTGFASLWGGGTHPDWRGRGIYRAVVAHRAGTAAARGYRWLQVDAGPQSRPILERLGFRALSTTTPYLRPAPPARAAATGSPAAD</sequence>
<dbReference type="Proteomes" id="UP000005940">
    <property type="component" value="Chromosome"/>
</dbReference>
<dbReference type="GO" id="GO:0016747">
    <property type="term" value="F:acyltransferase activity, transferring groups other than amino-acyl groups"/>
    <property type="evidence" value="ECO:0007669"/>
    <property type="project" value="InterPro"/>
</dbReference>
<reference evidence="2 3" key="1">
    <citation type="journal article" date="2012" name="J. Bacteriol.">
        <title>Draft genome of Streptomyces tsukubaensis NRRL 18488, the producer of the clinically important immunosuppressant tacrolimus (FK506).</title>
        <authorList>
            <person name="Barreiro C."/>
            <person name="Prieto C."/>
            <person name="Sola-Landa A."/>
            <person name="Solera E."/>
            <person name="Martinez-Castro M."/>
            <person name="Perez-Redondo R."/>
            <person name="Garcia-Estrada C."/>
            <person name="Aparicio J.F."/>
            <person name="Fernandez-Martinez L.T."/>
            <person name="Santos-Aberturas J."/>
            <person name="Salehi-Najafabadi Z."/>
            <person name="Rodriguez-Garcia A."/>
            <person name="Tauch A."/>
            <person name="Martin J.F."/>
        </authorList>
    </citation>
    <scope>NUCLEOTIDE SEQUENCE [LARGE SCALE GENOMIC DNA]</scope>
    <source>
        <strain evidence="3">DSM 42081 / NBRC 108919 / NRRL 18488 / 9993</strain>
    </source>
</reference>
<dbReference type="PROSITE" id="PS51186">
    <property type="entry name" value="GNAT"/>
    <property type="match status" value="1"/>
</dbReference>
<name>A0A7G3UR53_STRT9</name>
<dbReference type="EMBL" id="CP029159">
    <property type="protein sequence ID" value="QKM71480.1"/>
    <property type="molecule type" value="Genomic_DNA"/>
</dbReference>
<proteinExistence type="predicted"/>
<protein>
    <submittedName>
        <fullName evidence="2">N-acetyltransferase</fullName>
    </submittedName>
</protein>
<accession>A0A7G3UR53</accession>
<evidence type="ECO:0000259" key="1">
    <source>
        <dbReference type="PROSITE" id="PS51186"/>
    </source>
</evidence>
<organism evidence="2 3">
    <name type="scientific">Streptomyces tsukubensis (strain DSM 42081 / NBRC 108919 / NRRL 18488 / 9993)</name>
    <dbReference type="NCBI Taxonomy" id="1114943"/>
    <lineage>
        <taxon>Bacteria</taxon>
        <taxon>Bacillati</taxon>
        <taxon>Actinomycetota</taxon>
        <taxon>Actinomycetes</taxon>
        <taxon>Kitasatosporales</taxon>
        <taxon>Streptomycetaceae</taxon>
        <taxon>Streptomyces</taxon>
    </lineage>
</organism>
<evidence type="ECO:0000313" key="3">
    <source>
        <dbReference type="Proteomes" id="UP000005940"/>
    </source>
</evidence>
<evidence type="ECO:0000313" key="2">
    <source>
        <dbReference type="EMBL" id="QKM71480.1"/>
    </source>
</evidence>
<dbReference type="Gene3D" id="3.40.630.30">
    <property type="match status" value="1"/>
</dbReference>
<feature type="domain" description="N-acetyltransferase" evidence="1">
    <location>
        <begin position="115"/>
        <end position="250"/>
    </location>
</feature>
<dbReference type="SUPFAM" id="SSF55729">
    <property type="entry name" value="Acyl-CoA N-acyltransferases (Nat)"/>
    <property type="match status" value="1"/>
</dbReference>